<feature type="transmembrane region" description="Helical" evidence="5">
    <location>
        <begin position="168"/>
        <end position="187"/>
    </location>
</feature>
<evidence type="ECO:0000256" key="4">
    <source>
        <dbReference type="ARBA" id="ARBA00023136"/>
    </source>
</evidence>
<evidence type="ECO:0000256" key="5">
    <source>
        <dbReference type="SAM" id="Phobius"/>
    </source>
</evidence>
<keyword evidence="2 5" id="KW-0812">Transmembrane</keyword>
<feature type="transmembrane region" description="Helical" evidence="5">
    <location>
        <begin position="378"/>
        <end position="399"/>
    </location>
</feature>
<dbReference type="InterPro" id="IPR050382">
    <property type="entry name" value="MFS_Na/Anion_cotransporter"/>
</dbReference>
<dbReference type="OrthoDB" id="9794076at2"/>
<feature type="transmembrane region" description="Helical" evidence="5">
    <location>
        <begin position="350"/>
        <end position="372"/>
    </location>
</feature>
<comment type="subcellular location">
    <subcellularLocation>
        <location evidence="1">Membrane</location>
        <topology evidence="1">Multi-pass membrane protein</topology>
    </subcellularLocation>
</comment>
<feature type="transmembrane region" description="Helical" evidence="5">
    <location>
        <begin position="288"/>
        <end position="308"/>
    </location>
</feature>
<feature type="transmembrane region" description="Helical" evidence="5">
    <location>
        <begin position="53"/>
        <end position="71"/>
    </location>
</feature>
<organism evidence="7 8">
    <name type="scientific">Granulicella rosea</name>
    <dbReference type="NCBI Taxonomy" id="474952"/>
    <lineage>
        <taxon>Bacteria</taxon>
        <taxon>Pseudomonadati</taxon>
        <taxon>Acidobacteriota</taxon>
        <taxon>Terriglobia</taxon>
        <taxon>Terriglobales</taxon>
        <taxon>Acidobacteriaceae</taxon>
        <taxon>Granulicella</taxon>
    </lineage>
</organism>
<sequence length="418" mass="44881">MDQDKTRFRRWRQMVALLFGVALINYVDRQSLSVVAPRMQAQLHLSDAGYAHIVSVFLLASAIAYGLAGFISDRLGTRRAMMLFVGWWSLAEAATAFATSIWALSVARFCLGLGEPGLWVAAPKAVSEAAPKERQSLSIGLYTLGATVGAVVALPLIAVITRHLPWRSIFLLDGVVGLLWLPLWFWISRGWPRGTAGAGDGERRANGVGALLRNPSTLRLLVARSLTDPVWYFFLFWFPKYLIGDRGLSLESASRIGWVVYFGAGLGTLAGGAISGRWIRRGMTARRAYRSTMLCAALLAPLSPLAALCGSSMGAALIAAVVALAHMAWLVALTATLVELYPAEQVGKAAGLVAMGSGLGGMLSSEVVGYLVTHGGYTPVFCLMAVLHPLGIALLWPVFRERPSMAEIARGVPEPMSP</sequence>
<dbReference type="InterPro" id="IPR020846">
    <property type="entry name" value="MFS_dom"/>
</dbReference>
<gene>
    <name evidence="7" type="ORF">SAMN05421770_1011074</name>
</gene>
<dbReference type="InterPro" id="IPR011701">
    <property type="entry name" value="MFS"/>
</dbReference>
<dbReference type="Proteomes" id="UP000198356">
    <property type="component" value="Unassembled WGS sequence"/>
</dbReference>
<dbReference type="PANTHER" id="PTHR11662">
    <property type="entry name" value="SOLUTE CARRIER FAMILY 17"/>
    <property type="match status" value="1"/>
</dbReference>
<dbReference type="Gene3D" id="1.20.1250.20">
    <property type="entry name" value="MFS general substrate transporter like domains"/>
    <property type="match status" value="2"/>
</dbReference>
<protein>
    <submittedName>
        <fullName evidence="7">MFS transporter, ACS family, hexuronate transporter</fullName>
    </submittedName>
</protein>
<evidence type="ECO:0000259" key="6">
    <source>
        <dbReference type="PROSITE" id="PS50850"/>
    </source>
</evidence>
<dbReference type="InterPro" id="IPR036259">
    <property type="entry name" value="MFS_trans_sf"/>
</dbReference>
<dbReference type="AlphaFoldDB" id="A0A239EQ49"/>
<feature type="transmembrane region" description="Helical" evidence="5">
    <location>
        <begin position="139"/>
        <end position="161"/>
    </location>
</feature>
<evidence type="ECO:0000256" key="3">
    <source>
        <dbReference type="ARBA" id="ARBA00022989"/>
    </source>
</evidence>
<keyword evidence="4 5" id="KW-0472">Membrane</keyword>
<feature type="transmembrane region" description="Helical" evidence="5">
    <location>
        <begin position="314"/>
        <end position="338"/>
    </location>
</feature>
<dbReference type="RefSeq" id="WP_089407308.1">
    <property type="nucleotide sequence ID" value="NZ_FZOU01000001.1"/>
</dbReference>
<dbReference type="SUPFAM" id="SSF103473">
    <property type="entry name" value="MFS general substrate transporter"/>
    <property type="match status" value="1"/>
</dbReference>
<evidence type="ECO:0000313" key="7">
    <source>
        <dbReference type="EMBL" id="SNS46133.1"/>
    </source>
</evidence>
<keyword evidence="3 5" id="KW-1133">Transmembrane helix</keyword>
<evidence type="ECO:0000256" key="2">
    <source>
        <dbReference type="ARBA" id="ARBA00022692"/>
    </source>
</evidence>
<feature type="domain" description="Major facilitator superfamily (MFS) profile" evidence="6">
    <location>
        <begin position="14"/>
        <end position="403"/>
    </location>
</feature>
<dbReference type="EMBL" id="FZOU01000001">
    <property type="protein sequence ID" value="SNS46133.1"/>
    <property type="molecule type" value="Genomic_DNA"/>
</dbReference>
<evidence type="ECO:0000313" key="8">
    <source>
        <dbReference type="Proteomes" id="UP000198356"/>
    </source>
</evidence>
<keyword evidence="8" id="KW-1185">Reference proteome</keyword>
<feature type="transmembrane region" description="Helical" evidence="5">
    <location>
        <begin position="256"/>
        <end position="276"/>
    </location>
</feature>
<name>A0A239EQ49_9BACT</name>
<dbReference type="Pfam" id="PF07690">
    <property type="entry name" value="MFS_1"/>
    <property type="match status" value="1"/>
</dbReference>
<dbReference type="GO" id="GO:0015134">
    <property type="term" value="F:hexuronate transmembrane transporter activity"/>
    <property type="evidence" value="ECO:0007669"/>
    <property type="project" value="TreeGrafter"/>
</dbReference>
<reference evidence="7 8" key="1">
    <citation type="submission" date="2017-06" db="EMBL/GenBank/DDBJ databases">
        <authorList>
            <person name="Kim H.J."/>
            <person name="Triplett B.A."/>
        </authorList>
    </citation>
    <scope>NUCLEOTIDE SEQUENCE [LARGE SCALE GENOMIC DNA]</scope>
    <source>
        <strain evidence="7 8">DSM 18704</strain>
    </source>
</reference>
<accession>A0A239EQ49</accession>
<dbReference type="PANTHER" id="PTHR11662:SF285">
    <property type="entry name" value="HEXURONATE TRANSPORTER"/>
    <property type="match status" value="1"/>
</dbReference>
<proteinExistence type="predicted"/>
<feature type="transmembrane region" description="Helical" evidence="5">
    <location>
        <begin position="83"/>
        <end position="104"/>
    </location>
</feature>
<dbReference type="PROSITE" id="PS50850">
    <property type="entry name" value="MFS"/>
    <property type="match status" value="1"/>
</dbReference>
<evidence type="ECO:0000256" key="1">
    <source>
        <dbReference type="ARBA" id="ARBA00004141"/>
    </source>
</evidence>
<dbReference type="GO" id="GO:0016020">
    <property type="term" value="C:membrane"/>
    <property type="evidence" value="ECO:0007669"/>
    <property type="project" value="UniProtKB-SubCell"/>
</dbReference>